<name>A0AAW8PZE0_VIBPH</name>
<dbReference type="AlphaFoldDB" id="A0AAW8PZE0"/>
<comment type="caution">
    <text evidence="1">The sequence shown here is derived from an EMBL/GenBank/DDBJ whole genome shotgun (WGS) entry which is preliminary data.</text>
</comment>
<dbReference type="RefSeq" id="WP_311019710.1">
    <property type="nucleotide sequence ID" value="NZ_JAUHGG010000003.1"/>
</dbReference>
<sequence>MDIFKEALKRVKDPIYKNRLLNDKKVEGCVYSFLGTDIEGMLMPHNSNAAQVLHRGVEKVIHTKNSFSLIDKVSGKDMSLSVFGQEYMIRNRGDVSLVYRDLSDMFHLGSFNEKLDRFLSATNGGGGLSLVGSPSLLLTAALLDSIENKMEGSVCRLVKVKDKFKALEYSVDGSTCVLDICFDSLTEALNYIELSPYRYIFIESYSGFTAIHEALNLSTQGKVVVYCESGVGSTYSIYNAQTNLDNNVFSSMFLSSMFVNTLPCVHGKRLPKVMFNRHRAYSKWSVLKSSPTPNEYVLIDPVDGIDSVAVGAILLSEVVETSKALKKWIAENISPSDYAANLRLDQGWLSISDEASKAAREELVTFDQIQNKITLI</sequence>
<dbReference type="EMBL" id="JAUHGG010000003">
    <property type="protein sequence ID" value="MDS1820926.1"/>
    <property type="molecule type" value="Genomic_DNA"/>
</dbReference>
<reference evidence="1" key="1">
    <citation type="submission" date="2023-06" db="EMBL/GenBank/DDBJ databases">
        <title>Genomic Diversity of Vibrio spp. and Metagenomic Analysis of Pathogens in Florida Gulf Coastal Waters Following Hurricane Ian.</title>
        <authorList>
            <person name="Brumfield K.D."/>
        </authorList>
    </citation>
    <scope>NUCLEOTIDE SEQUENCE</scope>
    <source>
        <strain evidence="1">WBS2B-138</strain>
    </source>
</reference>
<organism evidence="1 2">
    <name type="scientific">Vibrio parahaemolyticus</name>
    <dbReference type="NCBI Taxonomy" id="670"/>
    <lineage>
        <taxon>Bacteria</taxon>
        <taxon>Pseudomonadati</taxon>
        <taxon>Pseudomonadota</taxon>
        <taxon>Gammaproteobacteria</taxon>
        <taxon>Vibrionales</taxon>
        <taxon>Vibrionaceae</taxon>
        <taxon>Vibrio</taxon>
    </lineage>
</organism>
<gene>
    <name evidence="1" type="ORF">QX249_09680</name>
</gene>
<evidence type="ECO:0000313" key="2">
    <source>
        <dbReference type="Proteomes" id="UP001253193"/>
    </source>
</evidence>
<proteinExistence type="predicted"/>
<protein>
    <submittedName>
        <fullName evidence="1">Uncharacterized protein</fullName>
    </submittedName>
</protein>
<accession>A0AAW8PZE0</accession>
<dbReference type="Proteomes" id="UP001253193">
    <property type="component" value="Unassembled WGS sequence"/>
</dbReference>
<evidence type="ECO:0000313" key="1">
    <source>
        <dbReference type="EMBL" id="MDS1820926.1"/>
    </source>
</evidence>